<protein>
    <submittedName>
        <fullName evidence="3">Uncharacterized protein</fullName>
    </submittedName>
</protein>
<dbReference type="InterPro" id="IPR050468">
    <property type="entry name" value="Cuticle_Struct_Prot"/>
</dbReference>
<keyword evidence="4" id="KW-1185">Reference proteome</keyword>
<dbReference type="EMBL" id="JAPWTJ010002462">
    <property type="protein sequence ID" value="KAJ8966063.1"/>
    <property type="molecule type" value="Genomic_DNA"/>
</dbReference>
<organism evidence="3 4">
    <name type="scientific">Molorchus minor</name>
    <dbReference type="NCBI Taxonomy" id="1323400"/>
    <lineage>
        <taxon>Eukaryota</taxon>
        <taxon>Metazoa</taxon>
        <taxon>Ecdysozoa</taxon>
        <taxon>Arthropoda</taxon>
        <taxon>Hexapoda</taxon>
        <taxon>Insecta</taxon>
        <taxon>Pterygota</taxon>
        <taxon>Neoptera</taxon>
        <taxon>Endopterygota</taxon>
        <taxon>Coleoptera</taxon>
        <taxon>Polyphaga</taxon>
        <taxon>Cucujiformia</taxon>
        <taxon>Chrysomeloidea</taxon>
        <taxon>Cerambycidae</taxon>
        <taxon>Lamiinae</taxon>
        <taxon>Monochamini</taxon>
        <taxon>Molorchus</taxon>
    </lineage>
</organism>
<comment type="caution">
    <text evidence="3">The sequence shown here is derived from an EMBL/GenBank/DDBJ whole genome shotgun (WGS) entry which is preliminary data.</text>
</comment>
<dbReference type="Pfam" id="PF00379">
    <property type="entry name" value="Chitin_bind_4"/>
    <property type="match status" value="1"/>
</dbReference>
<dbReference type="PANTHER" id="PTHR10380:SF173">
    <property type="entry name" value="CUTICULAR PROTEIN 47EF, ISOFORM C-RELATED"/>
    <property type="match status" value="1"/>
</dbReference>
<dbReference type="Proteomes" id="UP001162164">
    <property type="component" value="Unassembled WGS sequence"/>
</dbReference>
<dbReference type="PROSITE" id="PS00233">
    <property type="entry name" value="CHIT_BIND_RR_1"/>
    <property type="match status" value="1"/>
</dbReference>
<gene>
    <name evidence="3" type="ORF">NQ317_001797</name>
</gene>
<evidence type="ECO:0000313" key="3">
    <source>
        <dbReference type="EMBL" id="KAJ8966063.1"/>
    </source>
</evidence>
<reference evidence="3" key="1">
    <citation type="journal article" date="2023" name="Insect Mol. Biol.">
        <title>Genome sequencing provides insights into the evolution of gene families encoding plant cell wall-degrading enzymes in longhorned beetles.</title>
        <authorList>
            <person name="Shin N.R."/>
            <person name="Okamura Y."/>
            <person name="Kirsch R."/>
            <person name="Pauchet Y."/>
        </authorList>
    </citation>
    <scope>NUCLEOTIDE SEQUENCE</scope>
    <source>
        <strain evidence="3">MMC_N1</strain>
    </source>
</reference>
<evidence type="ECO:0000256" key="1">
    <source>
        <dbReference type="ARBA" id="ARBA00022460"/>
    </source>
</evidence>
<dbReference type="PANTHER" id="PTHR10380">
    <property type="entry name" value="CUTICLE PROTEIN"/>
    <property type="match status" value="1"/>
</dbReference>
<evidence type="ECO:0000313" key="4">
    <source>
        <dbReference type="Proteomes" id="UP001162164"/>
    </source>
</evidence>
<name>A0ABQ9IUI5_9CUCU</name>
<accession>A0ABQ9IUI5</accession>
<dbReference type="PROSITE" id="PS51155">
    <property type="entry name" value="CHIT_BIND_RR_2"/>
    <property type="match status" value="1"/>
</dbReference>
<evidence type="ECO:0000256" key="2">
    <source>
        <dbReference type="PROSITE-ProRule" id="PRU00497"/>
    </source>
</evidence>
<dbReference type="PRINTS" id="PR00947">
    <property type="entry name" value="CUTICLE"/>
</dbReference>
<keyword evidence="1 2" id="KW-0193">Cuticle</keyword>
<proteinExistence type="predicted"/>
<dbReference type="InterPro" id="IPR000618">
    <property type="entry name" value="Insect_cuticle"/>
</dbReference>
<dbReference type="InterPro" id="IPR031311">
    <property type="entry name" value="CHIT_BIND_RR_consensus"/>
</dbReference>
<sequence length="149" mass="15841">MCPIIFPSRSKRDTYIEFVPFVVLLFLALVATTQARPQFSQLKNAAASILRFTNDLDPTGAFEYHVEQSDGTRQDAKGAIKNAGTDDEALVVQGSYSYVGDDGKTYEVKYTADEEGYHPAGEHLPPSAGVNKLGIPSAAVASLAGGGLG</sequence>